<name>A0A848LR29_9BACT</name>
<dbReference type="PANTHER" id="PTHR43547:SF2">
    <property type="entry name" value="HYBRID SIGNAL TRANSDUCTION HISTIDINE KINASE C"/>
    <property type="match status" value="1"/>
</dbReference>
<keyword evidence="4" id="KW-0808">Transferase</keyword>
<evidence type="ECO:0000313" key="8">
    <source>
        <dbReference type="EMBL" id="NMO20102.1"/>
    </source>
</evidence>
<comment type="catalytic activity">
    <reaction evidence="1">
        <text>ATP + protein L-histidine = ADP + protein N-phospho-L-histidine.</text>
        <dbReference type="EC" id="2.7.13.3"/>
    </reaction>
</comment>
<evidence type="ECO:0000259" key="7">
    <source>
        <dbReference type="PROSITE" id="PS50109"/>
    </source>
</evidence>
<evidence type="ECO:0000256" key="1">
    <source>
        <dbReference type="ARBA" id="ARBA00000085"/>
    </source>
</evidence>
<dbReference type="Gene3D" id="3.30.450.40">
    <property type="match status" value="2"/>
</dbReference>
<dbReference type="Gene3D" id="1.10.287.130">
    <property type="match status" value="1"/>
</dbReference>
<accession>A0A848LR29</accession>
<organism evidence="8 9">
    <name type="scientific">Pyxidicoccus fallax</name>
    <dbReference type="NCBI Taxonomy" id="394095"/>
    <lineage>
        <taxon>Bacteria</taxon>
        <taxon>Pseudomonadati</taxon>
        <taxon>Myxococcota</taxon>
        <taxon>Myxococcia</taxon>
        <taxon>Myxococcales</taxon>
        <taxon>Cystobacterineae</taxon>
        <taxon>Myxococcaceae</taxon>
        <taxon>Pyxidicoccus</taxon>
    </lineage>
</organism>
<dbReference type="SMART" id="SM00065">
    <property type="entry name" value="GAF"/>
    <property type="match status" value="2"/>
</dbReference>
<dbReference type="InterPro" id="IPR004358">
    <property type="entry name" value="Sig_transdc_His_kin-like_C"/>
</dbReference>
<evidence type="ECO:0000256" key="5">
    <source>
        <dbReference type="ARBA" id="ARBA00022777"/>
    </source>
</evidence>
<dbReference type="SMART" id="SM00387">
    <property type="entry name" value="HATPase_c"/>
    <property type="match status" value="1"/>
</dbReference>
<keyword evidence="9" id="KW-1185">Reference proteome</keyword>
<feature type="compositionally biased region" description="Basic and acidic residues" evidence="6">
    <location>
        <begin position="271"/>
        <end position="284"/>
    </location>
</feature>
<dbReference type="EC" id="2.7.13.3" evidence="2"/>
<evidence type="ECO:0000256" key="4">
    <source>
        <dbReference type="ARBA" id="ARBA00022679"/>
    </source>
</evidence>
<keyword evidence="3" id="KW-0597">Phosphoprotein</keyword>
<dbReference type="PANTHER" id="PTHR43547">
    <property type="entry name" value="TWO-COMPONENT HISTIDINE KINASE"/>
    <property type="match status" value="1"/>
</dbReference>
<dbReference type="InterPro" id="IPR005467">
    <property type="entry name" value="His_kinase_dom"/>
</dbReference>
<dbReference type="SUPFAM" id="SSF55874">
    <property type="entry name" value="ATPase domain of HSP90 chaperone/DNA topoisomerase II/histidine kinase"/>
    <property type="match status" value="1"/>
</dbReference>
<evidence type="ECO:0000256" key="6">
    <source>
        <dbReference type="SAM" id="MobiDB-lite"/>
    </source>
</evidence>
<dbReference type="EMBL" id="JABBJJ010000224">
    <property type="protein sequence ID" value="NMO20102.1"/>
    <property type="molecule type" value="Genomic_DNA"/>
</dbReference>
<dbReference type="InterPro" id="IPR003594">
    <property type="entry name" value="HATPase_dom"/>
</dbReference>
<dbReference type="GO" id="GO:0000155">
    <property type="term" value="F:phosphorelay sensor kinase activity"/>
    <property type="evidence" value="ECO:0007669"/>
    <property type="project" value="InterPro"/>
</dbReference>
<comment type="caution">
    <text evidence="8">The sequence shown here is derived from an EMBL/GenBank/DDBJ whole genome shotgun (WGS) entry which is preliminary data.</text>
</comment>
<dbReference type="RefSeq" id="WP_169349332.1">
    <property type="nucleotide sequence ID" value="NZ_JABBJJ010000224.1"/>
</dbReference>
<dbReference type="SUPFAM" id="SSF47384">
    <property type="entry name" value="Homodimeric domain of signal transducing histidine kinase"/>
    <property type="match status" value="1"/>
</dbReference>
<proteinExistence type="predicted"/>
<reference evidence="8 9" key="1">
    <citation type="submission" date="2020-04" db="EMBL/GenBank/DDBJ databases">
        <title>Draft genome of Pyxidicoccus fallax type strain.</title>
        <authorList>
            <person name="Whitworth D.E."/>
        </authorList>
    </citation>
    <scope>NUCLEOTIDE SEQUENCE [LARGE SCALE GENOMIC DNA]</scope>
    <source>
        <strain evidence="8 9">DSM 14698</strain>
    </source>
</reference>
<dbReference type="InterPro" id="IPR003661">
    <property type="entry name" value="HisK_dim/P_dom"/>
</dbReference>
<protein>
    <recommendedName>
        <fullName evidence="2">histidine kinase</fullName>
        <ecNumber evidence="2">2.7.13.3</ecNumber>
    </recommendedName>
</protein>
<dbReference type="SMART" id="SM00388">
    <property type="entry name" value="HisKA"/>
    <property type="match status" value="1"/>
</dbReference>
<dbReference type="CDD" id="cd00082">
    <property type="entry name" value="HisKA"/>
    <property type="match status" value="1"/>
</dbReference>
<dbReference type="SUPFAM" id="SSF55781">
    <property type="entry name" value="GAF domain-like"/>
    <property type="match status" value="2"/>
</dbReference>
<dbReference type="InterPro" id="IPR029016">
    <property type="entry name" value="GAF-like_dom_sf"/>
</dbReference>
<dbReference type="CDD" id="cd00075">
    <property type="entry name" value="HATPase"/>
    <property type="match status" value="1"/>
</dbReference>
<dbReference type="AlphaFoldDB" id="A0A848LR29"/>
<dbReference type="InterPro" id="IPR036890">
    <property type="entry name" value="HATPase_C_sf"/>
</dbReference>
<evidence type="ECO:0000256" key="2">
    <source>
        <dbReference type="ARBA" id="ARBA00012438"/>
    </source>
</evidence>
<dbReference type="PRINTS" id="PR00344">
    <property type="entry name" value="BCTRLSENSOR"/>
</dbReference>
<gene>
    <name evidence="8" type="ORF">HG543_35370</name>
</gene>
<feature type="region of interest" description="Disordered" evidence="6">
    <location>
        <begin position="271"/>
        <end position="298"/>
    </location>
</feature>
<dbReference type="Pfam" id="PF00512">
    <property type="entry name" value="HisKA"/>
    <property type="match status" value="1"/>
</dbReference>
<evidence type="ECO:0000313" key="9">
    <source>
        <dbReference type="Proteomes" id="UP000518300"/>
    </source>
</evidence>
<feature type="domain" description="Histidine kinase" evidence="7">
    <location>
        <begin position="379"/>
        <end position="597"/>
    </location>
</feature>
<dbReference type="FunFam" id="3.30.565.10:FF:000006">
    <property type="entry name" value="Sensor histidine kinase WalK"/>
    <property type="match status" value="1"/>
</dbReference>
<dbReference type="Pfam" id="PF02518">
    <property type="entry name" value="HATPase_c"/>
    <property type="match status" value="1"/>
</dbReference>
<evidence type="ECO:0000256" key="3">
    <source>
        <dbReference type="ARBA" id="ARBA00022553"/>
    </source>
</evidence>
<dbReference type="Proteomes" id="UP000518300">
    <property type="component" value="Unassembled WGS sequence"/>
</dbReference>
<keyword evidence="5" id="KW-0418">Kinase</keyword>
<feature type="region of interest" description="Disordered" evidence="6">
    <location>
        <begin position="1"/>
        <end position="25"/>
    </location>
</feature>
<dbReference type="InterPro" id="IPR003018">
    <property type="entry name" value="GAF"/>
</dbReference>
<dbReference type="PROSITE" id="PS50109">
    <property type="entry name" value="HIS_KIN"/>
    <property type="match status" value="1"/>
</dbReference>
<dbReference type="InterPro" id="IPR036097">
    <property type="entry name" value="HisK_dim/P_sf"/>
</dbReference>
<sequence>MYPESTPEAVSPRDGPSGQPSAHVEHDLSELRRIITRQRRMDALRRTALLDSPAEESFDRLSRLTAKVLHVPISLVTLLDRDRQFFKSCVGLPAPWRDARQTPLTWSFCVHVVATGEPLVVEDARQHPVLKENLAVDGLGVVAYAGFPLKASGGEVLGTLCAIDTKPRVWTEEDLSILGDLAQSVMTEIELRATRELEAHARATEAARAEAEASRQRFALLAELSGALAEQTDLPRALTLAVRLSVPLVADGCILDLIHEDGRAQREAVAHMDPREEQRLRDVSEPPGIVSPGPGGRPSVAGHVRLGDPNGSSIRLALIGRDRVLGAITFLSVPPRRLGSTEAELARDVARRIALALDNARLHQELLAAIHTRDRFLSIASHELRTPLATLKLQLQGLLRGTREDPTCSGPRMTARADKISRQVERLGHLVEELLDVARVREGRMRFHLEDVDLLEVVREVAMRFQEELAHGGSRLVLRGEGDIRGQWDRLRLEQVVTNLLSNAIKYGQGHPILLTVSRDDGTARLTVRDEGIGIASGDQQRIFERFERAVSEQNYSGLGLGLWIVREILAGMSGTISVDSQPGQGATFTVELPRQAVPRQQPVLH</sequence>
<dbReference type="Gene3D" id="3.30.565.10">
    <property type="entry name" value="Histidine kinase-like ATPase, C-terminal domain"/>
    <property type="match status" value="1"/>
</dbReference>
<dbReference type="Pfam" id="PF01590">
    <property type="entry name" value="GAF"/>
    <property type="match status" value="1"/>
</dbReference>